<accession>A0A4U8YU07</accession>
<dbReference type="Proteomes" id="UP000507962">
    <property type="component" value="Unassembled WGS sequence"/>
</dbReference>
<sequence length="596" mass="63876">MPDSPKKEADGVLKLVVKSDGSEVDEKKCRVISAIVDKKINRIPWAQLVLIDGDMSDKTFEVSSDAAFKPGAEITLEVGYGKTAVPVFKGVVITHGINIHEGGSHLVVECRDKAVALCTLRKNTNHTDSSDSDILSKMIKACSGLSADVASTRPVHPRMVQYQATDWDFMLTRADANGLLVTVEDAKVSVKPPKTDGEAVLKVTWGDDLVRFRAEMDARQQVAASRGVSWDPKTLAIAEKTGSKPSLQAQGNVTTDQLAKVVKADKAVLRSAVPMEGDSLKAWADARLLKAGMARIRGTMRFQGSAKVSPGDLVDVEGVGERFNGKVFVATVHHDISQGDWYTDVEFGLSPEWFSEREDISPPKASGQLPGVDGIQVGLVTKLDADPAKETRIQVSLPVMENSTQGIWARLSTLYGTNGAGTFFIPEVGDEVVLGFFNSDPRHPVILGSLQGSRHKMPNQPEAKNNTKAIVTREKMKITFDEEKKVITVETPGGNKMTISDDAKGITLEDQNKNTLTLNDKGITLDSPKDIKVTAKGKITLDAMGAASVTSKSDVKLKGMNVNAAADVGLVAKGNASAELSASGQTTVKGAMVMIN</sequence>
<name>A0A4U8YU07_9BACT</name>
<evidence type="ECO:0000259" key="1">
    <source>
        <dbReference type="Pfam" id="PF04717"/>
    </source>
</evidence>
<dbReference type="SUPFAM" id="SSF69255">
    <property type="entry name" value="gp5 N-terminal domain-like"/>
    <property type="match status" value="1"/>
</dbReference>
<evidence type="ECO:0000313" key="2">
    <source>
        <dbReference type="EMBL" id="VFQ45362.1"/>
    </source>
</evidence>
<reference evidence="2 3" key="1">
    <citation type="submission" date="2019-03" db="EMBL/GenBank/DDBJ databases">
        <authorList>
            <person name="Nijsse B."/>
        </authorList>
    </citation>
    <scope>NUCLEOTIDE SEQUENCE [LARGE SCALE GENOMIC DNA]</scope>
    <source>
        <strain evidence="2">Desulfoluna butyratoxydans MSL71</strain>
    </source>
</reference>
<dbReference type="Pfam" id="PF04717">
    <property type="entry name" value="Phage_base_V"/>
    <property type="match status" value="1"/>
</dbReference>
<dbReference type="EMBL" id="CAADHO010000005">
    <property type="protein sequence ID" value="VFQ45362.1"/>
    <property type="molecule type" value="Genomic_DNA"/>
</dbReference>
<gene>
    <name evidence="2" type="ORF">MSL71_30190</name>
</gene>
<organism evidence="2 3">
    <name type="scientific">Desulfoluna butyratoxydans</name>
    <dbReference type="NCBI Taxonomy" id="231438"/>
    <lineage>
        <taxon>Bacteria</taxon>
        <taxon>Pseudomonadati</taxon>
        <taxon>Thermodesulfobacteriota</taxon>
        <taxon>Desulfobacteria</taxon>
        <taxon>Desulfobacterales</taxon>
        <taxon>Desulfolunaceae</taxon>
        <taxon>Desulfoluna</taxon>
    </lineage>
</organism>
<protein>
    <submittedName>
        <fullName evidence="2">Type vi secretion system rhsge-associated vgr protein</fullName>
    </submittedName>
</protein>
<evidence type="ECO:0000313" key="3">
    <source>
        <dbReference type="Proteomes" id="UP000507962"/>
    </source>
</evidence>
<dbReference type="RefSeq" id="WP_180141813.1">
    <property type="nucleotide sequence ID" value="NZ_CAADHO010000005.1"/>
</dbReference>
<keyword evidence="3" id="KW-1185">Reference proteome</keyword>
<feature type="domain" description="Gp5/Type VI secretion system Vgr protein OB-fold" evidence="1">
    <location>
        <begin position="377"/>
        <end position="450"/>
    </location>
</feature>
<dbReference type="SUPFAM" id="SSF69279">
    <property type="entry name" value="Phage tail proteins"/>
    <property type="match status" value="1"/>
</dbReference>
<dbReference type="InterPro" id="IPR037026">
    <property type="entry name" value="Vgr_OB-fold_dom_sf"/>
</dbReference>
<dbReference type="NCBIfam" id="TIGR01646">
    <property type="entry name" value="vgr_GE"/>
    <property type="match status" value="1"/>
</dbReference>
<dbReference type="InterPro" id="IPR006533">
    <property type="entry name" value="T6SS_Vgr_RhsGE"/>
</dbReference>
<dbReference type="AlphaFoldDB" id="A0A4U8YU07"/>
<dbReference type="InterPro" id="IPR006531">
    <property type="entry name" value="Gp5/Vgr_OB"/>
</dbReference>
<proteinExistence type="predicted"/>
<dbReference type="Gene3D" id="2.40.50.230">
    <property type="entry name" value="Gp5 N-terminal domain"/>
    <property type="match status" value="1"/>
</dbReference>